<keyword evidence="2" id="KW-1185">Reference proteome</keyword>
<feature type="non-terminal residue" evidence="1">
    <location>
        <position position="1"/>
    </location>
</feature>
<proteinExistence type="predicted"/>
<organism evidence="1 2">
    <name type="scientific">Diversispora eburnea</name>
    <dbReference type="NCBI Taxonomy" id="1213867"/>
    <lineage>
        <taxon>Eukaryota</taxon>
        <taxon>Fungi</taxon>
        <taxon>Fungi incertae sedis</taxon>
        <taxon>Mucoromycota</taxon>
        <taxon>Glomeromycotina</taxon>
        <taxon>Glomeromycetes</taxon>
        <taxon>Diversisporales</taxon>
        <taxon>Diversisporaceae</taxon>
        <taxon>Diversispora</taxon>
    </lineage>
</organism>
<gene>
    <name evidence="1" type="ORF">DEBURN_LOCUS264</name>
</gene>
<sequence length="52" mass="6071">QDMLFMHTESENLIDPKLADIDSWTKENGIYPRKSYELGDNHSARLHQALKL</sequence>
<protein>
    <submittedName>
        <fullName evidence="1">1123_t:CDS:1</fullName>
    </submittedName>
</protein>
<dbReference type="AlphaFoldDB" id="A0A9N8UV61"/>
<comment type="caution">
    <text evidence="1">The sequence shown here is derived from an EMBL/GenBank/DDBJ whole genome shotgun (WGS) entry which is preliminary data.</text>
</comment>
<accession>A0A9N8UV61</accession>
<reference evidence="1" key="1">
    <citation type="submission" date="2021-06" db="EMBL/GenBank/DDBJ databases">
        <authorList>
            <person name="Kallberg Y."/>
            <person name="Tangrot J."/>
            <person name="Rosling A."/>
        </authorList>
    </citation>
    <scope>NUCLEOTIDE SEQUENCE</scope>
    <source>
        <strain evidence="1">AZ414A</strain>
    </source>
</reference>
<name>A0A9N8UV61_9GLOM</name>
<evidence type="ECO:0000313" key="2">
    <source>
        <dbReference type="Proteomes" id="UP000789706"/>
    </source>
</evidence>
<dbReference type="Proteomes" id="UP000789706">
    <property type="component" value="Unassembled WGS sequence"/>
</dbReference>
<evidence type="ECO:0000313" key="1">
    <source>
        <dbReference type="EMBL" id="CAG8432940.1"/>
    </source>
</evidence>
<dbReference type="EMBL" id="CAJVPK010000008">
    <property type="protein sequence ID" value="CAG8432940.1"/>
    <property type="molecule type" value="Genomic_DNA"/>
</dbReference>